<evidence type="ECO:0000313" key="2">
    <source>
        <dbReference type="EMBL" id="PVY62641.1"/>
    </source>
</evidence>
<evidence type="ECO:0000313" key="3">
    <source>
        <dbReference type="Proteomes" id="UP000246145"/>
    </source>
</evidence>
<keyword evidence="1" id="KW-0732">Signal</keyword>
<name>A0A2U1CNQ0_9BURK</name>
<feature type="chain" id="PRO_5015686669" evidence="1">
    <location>
        <begin position="22"/>
        <end position="267"/>
    </location>
</feature>
<dbReference type="Pfam" id="PF10670">
    <property type="entry name" value="DUF4198"/>
    <property type="match status" value="1"/>
</dbReference>
<sequence length="267" mass="29508">MKRLIPALIAAALLAPATSLAHDRWLEPSATVLSGDDAYITVSAGAGNDKFYYNHNRIALNNLVVTSPTGKSVEPQNEFEGRLRSVFDVKLTEDGTYRIALVTDGGIFARWKEGDANKRWFGKAEDMEKKVPKDAKDLVVSERVDRIETFATKGNPTDLEPVKKGLALSGDTHPNDLYAGETAQFVLTLDGEPAKNLEVEIVRDGSRYRDAVEEITVKTDEQGRFEVKWPQAGLYWLHADLRDSKTSTKAASQRAVSYVATLEVLPQ</sequence>
<gene>
    <name evidence="2" type="ORF">C7440_2136</name>
</gene>
<feature type="signal peptide" evidence="1">
    <location>
        <begin position="1"/>
        <end position="21"/>
    </location>
</feature>
<dbReference type="RefSeq" id="WP_116518494.1">
    <property type="nucleotide sequence ID" value="NZ_JACCEX010000002.1"/>
</dbReference>
<dbReference type="InterPro" id="IPR019613">
    <property type="entry name" value="DUF4198"/>
</dbReference>
<dbReference type="STRING" id="1231391.GCA_000308195_00784"/>
<accession>A0A2U1CNQ0</accession>
<dbReference type="OrthoDB" id="5943at2"/>
<dbReference type="Proteomes" id="UP000246145">
    <property type="component" value="Unassembled WGS sequence"/>
</dbReference>
<organism evidence="2 3">
    <name type="scientific">Pusillimonas noertemannii</name>
    <dbReference type="NCBI Taxonomy" id="305977"/>
    <lineage>
        <taxon>Bacteria</taxon>
        <taxon>Pseudomonadati</taxon>
        <taxon>Pseudomonadota</taxon>
        <taxon>Betaproteobacteria</taxon>
        <taxon>Burkholderiales</taxon>
        <taxon>Alcaligenaceae</taxon>
        <taxon>Pusillimonas</taxon>
    </lineage>
</organism>
<comment type="caution">
    <text evidence="2">The sequence shown here is derived from an EMBL/GenBank/DDBJ whole genome shotgun (WGS) entry which is preliminary data.</text>
</comment>
<proteinExistence type="predicted"/>
<evidence type="ECO:0000256" key="1">
    <source>
        <dbReference type="SAM" id="SignalP"/>
    </source>
</evidence>
<keyword evidence="3" id="KW-1185">Reference proteome</keyword>
<dbReference type="AlphaFoldDB" id="A0A2U1CNQ0"/>
<protein>
    <submittedName>
        <fullName evidence="2">Putative GH25 family protein</fullName>
    </submittedName>
</protein>
<dbReference type="EMBL" id="QEKO01000002">
    <property type="protein sequence ID" value="PVY62641.1"/>
    <property type="molecule type" value="Genomic_DNA"/>
</dbReference>
<reference evidence="2 3" key="1">
    <citation type="submission" date="2018-04" db="EMBL/GenBank/DDBJ databases">
        <title>Genomic Encyclopedia of Type Strains, Phase IV (KMG-IV): sequencing the most valuable type-strain genomes for metagenomic binning, comparative biology and taxonomic classification.</title>
        <authorList>
            <person name="Goeker M."/>
        </authorList>
    </citation>
    <scope>NUCLEOTIDE SEQUENCE [LARGE SCALE GENOMIC DNA]</scope>
    <source>
        <strain evidence="2 3">DSM 10065</strain>
    </source>
</reference>